<proteinExistence type="predicted"/>
<comment type="caution">
    <text evidence="1">The sequence shown here is derived from an EMBL/GenBank/DDBJ whole genome shotgun (WGS) entry which is preliminary data.</text>
</comment>
<reference evidence="1 2" key="1">
    <citation type="journal article" date="2023" name="IMA Fungus">
        <title>Comparative genomic study of the Penicillium genus elucidates a diverse pangenome and 15 lateral gene transfer events.</title>
        <authorList>
            <person name="Petersen C."/>
            <person name="Sorensen T."/>
            <person name="Nielsen M.R."/>
            <person name="Sondergaard T.E."/>
            <person name="Sorensen J.L."/>
            <person name="Fitzpatrick D.A."/>
            <person name="Frisvad J.C."/>
            <person name="Nielsen K.L."/>
        </authorList>
    </citation>
    <scope>NUCLEOTIDE SEQUENCE [LARGE SCALE GENOMIC DNA]</scope>
    <source>
        <strain evidence="1 2">IBT 29057</strain>
    </source>
</reference>
<accession>A0AAD6DAL0</accession>
<organism evidence="1 2">
    <name type="scientific">Penicillium hetheringtonii</name>
    <dbReference type="NCBI Taxonomy" id="911720"/>
    <lineage>
        <taxon>Eukaryota</taxon>
        <taxon>Fungi</taxon>
        <taxon>Dikarya</taxon>
        <taxon>Ascomycota</taxon>
        <taxon>Pezizomycotina</taxon>
        <taxon>Eurotiomycetes</taxon>
        <taxon>Eurotiomycetidae</taxon>
        <taxon>Eurotiales</taxon>
        <taxon>Aspergillaceae</taxon>
        <taxon>Penicillium</taxon>
    </lineage>
</organism>
<name>A0AAD6DAL0_9EURO</name>
<keyword evidence="2" id="KW-1185">Reference proteome</keyword>
<sequence length="140" mass="15763">MTITKTTVSSKLASNRAIKQTLSGRRITNPPPVSLGLVQLHVRWPLAVSVPTAKAYNCALEDIRPLPQPSSLITHGRCKATIMTFLTSNRDISWPPLRNPTGPKYTELSELSWTLMIDRSMWRRNLLTVLKSRRRTKAGE</sequence>
<dbReference type="EMBL" id="JAQJAC010000010">
    <property type="protein sequence ID" value="KAJ5569245.1"/>
    <property type="molecule type" value="Genomic_DNA"/>
</dbReference>
<evidence type="ECO:0000313" key="2">
    <source>
        <dbReference type="Proteomes" id="UP001216150"/>
    </source>
</evidence>
<evidence type="ECO:0000313" key="1">
    <source>
        <dbReference type="EMBL" id="KAJ5569245.1"/>
    </source>
</evidence>
<protein>
    <submittedName>
        <fullName evidence="1">Uncharacterized protein</fullName>
    </submittedName>
</protein>
<dbReference type="AlphaFoldDB" id="A0AAD6DAL0"/>
<gene>
    <name evidence="1" type="ORF">N7450_011731</name>
</gene>
<dbReference type="Proteomes" id="UP001216150">
    <property type="component" value="Unassembled WGS sequence"/>
</dbReference>